<feature type="domain" description="C2H2-type" evidence="13">
    <location>
        <begin position="247"/>
        <end position="274"/>
    </location>
</feature>
<name>A0A0B7BLV7_9EUPU</name>
<evidence type="ECO:0000259" key="13">
    <source>
        <dbReference type="PROSITE" id="PS50157"/>
    </source>
</evidence>
<feature type="compositionally biased region" description="Basic and acidic residues" evidence="12">
    <location>
        <begin position="22"/>
        <end position="35"/>
    </location>
</feature>
<dbReference type="InterPro" id="IPR036236">
    <property type="entry name" value="Znf_C2H2_sf"/>
</dbReference>
<feature type="region of interest" description="Disordered" evidence="12">
    <location>
        <begin position="15"/>
        <end position="57"/>
    </location>
</feature>
<comment type="similarity">
    <text evidence="2">Belongs to the krueppel C2H2-type zinc-finger protein family.</text>
</comment>
<reference evidence="14" key="1">
    <citation type="submission" date="2014-12" db="EMBL/GenBank/DDBJ databases">
        <title>Insight into the proteome of Arion vulgaris.</title>
        <authorList>
            <person name="Aradska J."/>
            <person name="Bulat T."/>
            <person name="Smidak R."/>
            <person name="Sarate P."/>
            <person name="Gangsoo J."/>
            <person name="Sialana F."/>
            <person name="Bilban M."/>
            <person name="Lubec G."/>
        </authorList>
    </citation>
    <scope>NUCLEOTIDE SEQUENCE</scope>
    <source>
        <tissue evidence="14">Skin</tissue>
    </source>
</reference>
<dbReference type="AlphaFoldDB" id="A0A0B7BLV7"/>
<feature type="non-terminal residue" evidence="14">
    <location>
        <position position="392"/>
    </location>
</feature>
<sequence>MTSILPHNTVIIPITDSQEQPQKCHADSHEDKSHNFPDTAESSDTEQNNTNCQDGLVTKESTFPSTELDFTAEKSPYIVTIFESTIIKVEPNEEMSHDLDSSLQVHFADIAKDLDILPQTAAVSLSGKALKSLDIPSSSSENVVKKDDIASVKVLDAELNNGEDVLKYPKRKRIVSKKKKIIRMKSHQGKCSKQSEVKLSVNVKNTEVCKSDVDIKICKSPASSDIDDNVCSSPKSHKKLLLHQKPYKCNVCDEEFTKKSNLTRHTKVHLEEKFFKCDVCSLGFRLRSALTKHQRIHTGERPYKCPICNAGFKYSSGLSGHKRIHTGERPYKCDICTSAFKYSSGLNGHKRIHTGEKPYKCDLCSAAFTGASDLTMHKRKHTGEKPYICDVC</sequence>
<feature type="domain" description="C2H2-type" evidence="13">
    <location>
        <begin position="303"/>
        <end position="330"/>
    </location>
</feature>
<dbReference type="PROSITE" id="PS00028">
    <property type="entry name" value="ZINC_FINGER_C2H2_1"/>
    <property type="match status" value="5"/>
</dbReference>
<dbReference type="GO" id="GO:0000977">
    <property type="term" value="F:RNA polymerase II transcription regulatory region sequence-specific DNA binding"/>
    <property type="evidence" value="ECO:0007669"/>
    <property type="project" value="TreeGrafter"/>
</dbReference>
<proteinExistence type="inferred from homology"/>
<dbReference type="FunFam" id="3.30.160.60:FF:002343">
    <property type="entry name" value="Zinc finger protein 33A"/>
    <property type="match status" value="1"/>
</dbReference>
<feature type="domain" description="C2H2-type" evidence="13">
    <location>
        <begin position="359"/>
        <end position="386"/>
    </location>
</feature>
<evidence type="ECO:0000256" key="6">
    <source>
        <dbReference type="ARBA" id="ARBA00022833"/>
    </source>
</evidence>
<dbReference type="FunFam" id="3.30.160.60:FF:000688">
    <property type="entry name" value="zinc finger protein 197 isoform X1"/>
    <property type="match status" value="2"/>
</dbReference>
<accession>A0A0B7BLV7</accession>
<keyword evidence="4" id="KW-0677">Repeat</keyword>
<keyword evidence="6" id="KW-0862">Zinc</keyword>
<evidence type="ECO:0000256" key="12">
    <source>
        <dbReference type="SAM" id="MobiDB-lite"/>
    </source>
</evidence>
<dbReference type="GO" id="GO:0000981">
    <property type="term" value="F:DNA-binding transcription factor activity, RNA polymerase II-specific"/>
    <property type="evidence" value="ECO:0007669"/>
    <property type="project" value="TreeGrafter"/>
</dbReference>
<evidence type="ECO:0000313" key="14">
    <source>
        <dbReference type="EMBL" id="CEK94309.1"/>
    </source>
</evidence>
<evidence type="ECO:0000256" key="3">
    <source>
        <dbReference type="ARBA" id="ARBA00022723"/>
    </source>
</evidence>
<gene>
    <name evidence="14" type="primary">ORF200159</name>
</gene>
<keyword evidence="3" id="KW-0479">Metal-binding</keyword>
<keyword evidence="9" id="KW-0804">Transcription</keyword>
<keyword evidence="8" id="KW-0238">DNA-binding</keyword>
<evidence type="ECO:0000256" key="10">
    <source>
        <dbReference type="ARBA" id="ARBA00023242"/>
    </source>
</evidence>
<dbReference type="FunFam" id="3.30.160.60:FF:000608">
    <property type="entry name" value="zinc finger protein 286A isoform X1"/>
    <property type="match status" value="1"/>
</dbReference>
<protein>
    <recommendedName>
        <fullName evidence="13">C2H2-type domain-containing protein</fullName>
    </recommendedName>
</protein>
<dbReference type="GO" id="GO:0008270">
    <property type="term" value="F:zinc ion binding"/>
    <property type="evidence" value="ECO:0007669"/>
    <property type="project" value="UniProtKB-KW"/>
</dbReference>
<dbReference type="PANTHER" id="PTHR24381:SF417">
    <property type="entry name" value="AA987161 PROTEIN"/>
    <property type="match status" value="1"/>
</dbReference>
<organism evidence="14">
    <name type="scientific">Arion vulgaris</name>
    <dbReference type="NCBI Taxonomy" id="1028688"/>
    <lineage>
        <taxon>Eukaryota</taxon>
        <taxon>Metazoa</taxon>
        <taxon>Spiralia</taxon>
        <taxon>Lophotrochozoa</taxon>
        <taxon>Mollusca</taxon>
        <taxon>Gastropoda</taxon>
        <taxon>Heterobranchia</taxon>
        <taxon>Euthyneura</taxon>
        <taxon>Panpulmonata</taxon>
        <taxon>Eupulmonata</taxon>
        <taxon>Stylommatophora</taxon>
        <taxon>Helicina</taxon>
        <taxon>Arionoidea</taxon>
        <taxon>Arionidae</taxon>
        <taxon>Arion</taxon>
    </lineage>
</organism>
<feature type="compositionally biased region" description="Polar residues" evidence="12">
    <location>
        <begin position="40"/>
        <end position="57"/>
    </location>
</feature>
<evidence type="ECO:0000256" key="2">
    <source>
        <dbReference type="ARBA" id="ARBA00006991"/>
    </source>
</evidence>
<dbReference type="EMBL" id="HACG01047444">
    <property type="protein sequence ID" value="CEK94309.1"/>
    <property type="molecule type" value="Transcribed_RNA"/>
</dbReference>
<dbReference type="FunFam" id="3.30.160.60:FF:000512">
    <property type="entry name" value="zinc finger protein 197 isoform X1"/>
    <property type="match status" value="1"/>
</dbReference>
<keyword evidence="7" id="KW-0805">Transcription regulation</keyword>
<evidence type="ECO:0000256" key="1">
    <source>
        <dbReference type="ARBA" id="ARBA00004123"/>
    </source>
</evidence>
<dbReference type="GO" id="GO:0005634">
    <property type="term" value="C:nucleus"/>
    <property type="evidence" value="ECO:0007669"/>
    <property type="project" value="UniProtKB-SubCell"/>
</dbReference>
<feature type="domain" description="C2H2-type" evidence="13">
    <location>
        <begin position="331"/>
        <end position="358"/>
    </location>
</feature>
<keyword evidence="10" id="KW-0539">Nucleus</keyword>
<evidence type="ECO:0000256" key="5">
    <source>
        <dbReference type="ARBA" id="ARBA00022771"/>
    </source>
</evidence>
<evidence type="ECO:0000256" key="8">
    <source>
        <dbReference type="ARBA" id="ARBA00023125"/>
    </source>
</evidence>
<dbReference type="InterPro" id="IPR013087">
    <property type="entry name" value="Znf_C2H2_type"/>
</dbReference>
<keyword evidence="5 11" id="KW-0863">Zinc-finger</keyword>
<evidence type="ECO:0000256" key="11">
    <source>
        <dbReference type="PROSITE-ProRule" id="PRU00042"/>
    </source>
</evidence>
<dbReference type="Gene3D" id="3.30.160.60">
    <property type="entry name" value="Classic Zinc Finger"/>
    <property type="match status" value="5"/>
</dbReference>
<dbReference type="Pfam" id="PF00096">
    <property type="entry name" value="zf-C2H2"/>
    <property type="match status" value="5"/>
</dbReference>
<dbReference type="SUPFAM" id="SSF57667">
    <property type="entry name" value="beta-beta-alpha zinc fingers"/>
    <property type="match status" value="3"/>
</dbReference>
<feature type="domain" description="C2H2-type" evidence="13">
    <location>
        <begin position="275"/>
        <end position="302"/>
    </location>
</feature>
<dbReference type="PANTHER" id="PTHR24381">
    <property type="entry name" value="ZINC FINGER PROTEIN"/>
    <property type="match status" value="1"/>
</dbReference>
<dbReference type="SMART" id="SM00355">
    <property type="entry name" value="ZnF_C2H2"/>
    <property type="match status" value="5"/>
</dbReference>
<evidence type="ECO:0000256" key="7">
    <source>
        <dbReference type="ARBA" id="ARBA00023015"/>
    </source>
</evidence>
<dbReference type="PROSITE" id="PS50157">
    <property type="entry name" value="ZINC_FINGER_C2H2_2"/>
    <property type="match status" value="5"/>
</dbReference>
<evidence type="ECO:0000256" key="4">
    <source>
        <dbReference type="ARBA" id="ARBA00022737"/>
    </source>
</evidence>
<comment type="subcellular location">
    <subcellularLocation>
        <location evidence="1">Nucleus</location>
    </subcellularLocation>
</comment>
<evidence type="ECO:0000256" key="9">
    <source>
        <dbReference type="ARBA" id="ARBA00023163"/>
    </source>
</evidence>